<evidence type="ECO:0000313" key="2">
    <source>
        <dbReference type="EMBL" id="GGL12087.1"/>
    </source>
</evidence>
<feature type="domain" description="HD" evidence="1">
    <location>
        <begin position="10"/>
        <end position="122"/>
    </location>
</feature>
<dbReference type="Gene3D" id="1.10.3210.10">
    <property type="entry name" value="Hypothetical protein af1432"/>
    <property type="match status" value="1"/>
</dbReference>
<keyword evidence="3" id="KW-1185">Reference proteome</keyword>
<evidence type="ECO:0000259" key="1">
    <source>
        <dbReference type="Pfam" id="PF13023"/>
    </source>
</evidence>
<organism evidence="2 3">
    <name type="scientific">Deinococcus radiotolerans</name>
    <dbReference type="NCBI Taxonomy" id="1309407"/>
    <lineage>
        <taxon>Bacteria</taxon>
        <taxon>Thermotogati</taxon>
        <taxon>Deinococcota</taxon>
        <taxon>Deinococci</taxon>
        <taxon>Deinococcales</taxon>
        <taxon>Deinococcaceae</taxon>
        <taxon>Deinococcus</taxon>
    </lineage>
</organism>
<name>A0ABQ2FNQ3_9DEIO</name>
<protein>
    <recommendedName>
        <fullName evidence="1">HD domain-containing protein</fullName>
    </recommendedName>
</protein>
<evidence type="ECO:0000313" key="3">
    <source>
        <dbReference type="Proteomes" id="UP000604341"/>
    </source>
</evidence>
<proteinExistence type="predicted"/>
<dbReference type="Pfam" id="PF13023">
    <property type="entry name" value="HD_3"/>
    <property type="match status" value="1"/>
</dbReference>
<dbReference type="SUPFAM" id="SSF109604">
    <property type="entry name" value="HD-domain/PDEase-like"/>
    <property type="match status" value="1"/>
</dbReference>
<reference evidence="3" key="1">
    <citation type="journal article" date="2019" name="Int. J. Syst. Evol. Microbiol.">
        <title>The Global Catalogue of Microorganisms (GCM) 10K type strain sequencing project: providing services to taxonomists for standard genome sequencing and annotation.</title>
        <authorList>
            <consortium name="The Broad Institute Genomics Platform"/>
            <consortium name="The Broad Institute Genome Sequencing Center for Infectious Disease"/>
            <person name="Wu L."/>
            <person name="Ma J."/>
        </authorList>
    </citation>
    <scope>NUCLEOTIDE SEQUENCE [LARGE SCALE GENOMIC DNA]</scope>
    <source>
        <strain evidence="3">JCM 19173</strain>
    </source>
</reference>
<comment type="caution">
    <text evidence="2">The sequence shown here is derived from an EMBL/GenBank/DDBJ whole genome shotgun (WGS) entry which is preliminary data.</text>
</comment>
<accession>A0ABQ2FNQ3</accession>
<sequence length="135" mass="14590">MSSPHLHDAFRAENSAEHSDHLALMAQALGESTPPGTDPEYVTRLLLAHDLVELHAGALYFAAPDDQQAAQAAADAARPLSGLLPPDQAQAFHVLPAEFETRATPETRFARALDALHPMRLTWVGRSAAPRRNPT</sequence>
<dbReference type="InterPro" id="IPR006674">
    <property type="entry name" value="HD_domain"/>
</dbReference>
<gene>
    <name evidence="2" type="ORF">GCM10010844_33430</name>
</gene>
<dbReference type="EMBL" id="BMPE01000013">
    <property type="protein sequence ID" value="GGL12087.1"/>
    <property type="molecule type" value="Genomic_DNA"/>
</dbReference>
<dbReference type="Proteomes" id="UP000604341">
    <property type="component" value="Unassembled WGS sequence"/>
</dbReference>
<dbReference type="RefSeq" id="WP_229784767.1">
    <property type="nucleotide sequence ID" value="NZ_BMPE01000013.1"/>
</dbReference>